<dbReference type="InterPro" id="IPR010927">
    <property type="entry name" value="T4SS_TraH"/>
</dbReference>
<proteinExistence type="predicted"/>
<organism evidence="1">
    <name type="scientific">hydrothermal vent metagenome</name>
    <dbReference type="NCBI Taxonomy" id="652676"/>
    <lineage>
        <taxon>unclassified sequences</taxon>
        <taxon>metagenomes</taxon>
        <taxon>ecological metagenomes</taxon>
    </lineage>
</organism>
<reference evidence="1" key="1">
    <citation type="submission" date="2018-06" db="EMBL/GenBank/DDBJ databases">
        <authorList>
            <person name="Zhirakovskaya E."/>
        </authorList>
    </citation>
    <scope>NUCLEOTIDE SEQUENCE</scope>
</reference>
<gene>
    <name evidence="1" type="ORF">MNBD_GAMMA12-3111</name>
</gene>
<protein>
    <recommendedName>
        <fullName evidence="2">IncF plasmid conjugative transfer pilus assembly protein TraH</fullName>
    </recommendedName>
</protein>
<evidence type="ECO:0008006" key="2">
    <source>
        <dbReference type="Google" id="ProtNLM"/>
    </source>
</evidence>
<dbReference type="AlphaFoldDB" id="A0A3B0Z9P5"/>
<evidence type="ECO:0000313" key="1">
    <source>
        <dbReference type="EMBL" id="VAW82989.1"/>
    </source>
</evidence>
<dbReference type="EMBL" id="UOFL01000257">
    <property type="protein sequence ID" value="VAW82989.1"/>
    <property type="molecule type" value="Genomic_DNA"/>
</dbReference>
<dbReference type="Pfam" id="PF06122">
    <property type="entry name" value="TraH"/>
    <property type="match status" value="1"/>
</dbReference>
<sequence length="493" mass="53852">MRYQLQVFITVMTLLVSGPSLGAGLSTDLEKSYNQMVGQYNVTRPGVYKGQSAGYYTGGSLYLRTANRKTRLLSISPPSFKAGCGGIDAYLGSFSMINSDQLVAAAKNIGANTISYAFFLAIGKICQDCKDGMQTLQRWANSLNQANIDGCNTAKWAVSSMVNKKDEAAKYKCAAFGSWNNVFKDFGAGLDACRRNNANTGAVKAAVKGKPENEDYQTAINVGWKVIQTLLDAKKDPKLGEFLMTLTGTIIIRPVCTNLSNICSSDQYLADAKRVGKQKVTIPVTGKVNEIMINALLVGTEKSGKKVTLLECVPNPKIDAVAPCLFVRSQATTITEVESIQYKIRTKLLKILDKVISDSALSLSEKQLLAATSIPVLKMMTVYRAYSPLQAQAAVYNYSEFIALDYVEAYIKGILKQIGEAAASYPSSAVTVAAFRKNIARMHNELAKVISKRRSRVLYNIQLVKEVQVIEKMLISTMSPGMAQSVRFVKTLR</sequence>
<accession>A0A3B0Z9P5</accession>
<name>A0A3B0Z9P5_9ZZZZ</name>